<sequence length="239" mass="27375">MPKKDSTGKMPSRCEWLRTATPDTPVCWVLDYRHVNSQTEILRIPLPNIEDLFDRMHGSTIFTKIDLASGYHQMLVVPTARMYTAFRTHREVYEWVVAPMGLSGMPGIWSRLMRYLFDKLSFVVVYMDDICVFSKNVDEHSRHVAAVCEALRREKLYARPAKCSFAVASVDSLGHTVFRFGLQVDKKKVGAIEKWPEPKTRKDLLSFLGLAGHACEVRCARYNLPDRHNAQVAALQELE</sequence>
<dbReference type="OrthoDB" id="161383at2759"/>
<dbReference type="Proteomes" id="UP000054928">
    <property type="component" value="Unassembled WGS sequence"/>
</dbReference>
<accession>A0A0P1AKW5</accession>
<dbReference type="EMBL" id="CCYD01000610">
    <property type="protein sequence ID" value="CEG41909.1"/>
    <property type="molecule type" value="Genomic_DNA"/>
</dbReference>
<dbReference type="SUPFAM" id="SSF56672">
    <property type="entry name" value="DNA/RNA polymerases"/>
    <property type="match status" value="1"/>
</dbReference>
<keyword evidence="3" id="KW-1185">Reference proteome</keyword>
<evidence type="ECO:0000313" key="3">
    <source>
        <dbReference type="Proteomes" id="UP000054928"/>
    </source>
</evidence>
<dbReference type="OMA" id="YNIAINP"/>
<dbReference type="InterPro" id="IPR043502">
    <property type="entry name" value="DNA/RNA_pol_sf"/>
</dbReference>
<dbReference type="PROSITE" id="PS50878">
    <property type="entry name" value="RT_POL"/>
    <property type="match status" value="1"/>
</dbReference>
<dbReference type="RefSeq" id="XP_024578278.1">
    <property type="nucleotide sequence ID" value="XM_024727730.1"/>
</dbReference>
<dbReference type="CDD" id="cd01647">
    <property type="entry name" value="RT_LTR"/>
    <property type="match status" value="1"/>
</dbReference>
<protein>
    <submittedName>
        <fullName evidence="2">Retroelement pol polyprotein</fullName>
    </submittedName>
</protein>
<dbReference type="InterPro" id="IPR000477">
    <property type="entry name" value="RT_dom"/>
</dbReference>
<dbReference type="STRING" id="4781.A0A0P1AKW5"/>
<dbReference type="Pfam" id="PF00078">
    <property type="entry name" value="RVT_1"/>
    <property type="match status" value="1"/>
</dbReference>
<name>A0A0P1AKW5_PLAHL</name>
<dbReference type="AlphaFoldDB" id="A0A0P1AKW5"/>
<dbReference type="GeneID" id="36407277"/>
<organism evidence="2 3">
    <name type="scientific">Plasmopara halstedii</name>
    <name type="common">Downy mildew of sunflower</name>
    <dbReference type="NCBI Taxonomy" id="4781"/>
    <lineage>
        <taxon>Eukaryota</taxon>
        <taxon>Sar</taxon>
        <taxon>Stramenopiles</taxon>
        <taxon>Oomycota</taxon>
        <taxon>Peronosporomycetes</taxon>
        <taxon>Peronosporales</taxon>
        <taxon>Peronosporaceae</taxon>
        <taxon>Plasmopara</taxon>
    </lineage>
</organism>
<proteinExistence type="predicted"/>
<evidence type="ECO:0000259" key="1">
    <source>
        <dbReference type="PROSITE" id="PS50878"/>
    </source>
</evidence>
<dbReference type="PANTHER" id="PTHR37984">
    <property type="entry name" value="PROTEIN CBG26694"/>
    <property type="match status" value="1"/>
</dbReference>
<dbReference type="InterPro" id="IPR050951">
    <property type="entry name" value="Retrovirus_Pol_polyprotein"/>
</dbReference>
<dbReference type="PANTHER" id="PTHR37984:SF5">
    <property type="entry name" value="PROTEIN NYNRIN-LIKE"/>
    <property type="match status" value="1"/>
</dbReference>
<reference evidence="3" key="1">
    <citation type="submission" date="2014-09" db="EMBL/GenBank/DDBJ databases">
        <authorList>
            <person name="Sharma Rahul"/>
            <person name="Thines Marco"/>
        </authorList>
    </citation>
    <scope>NUCLEOTIDE SEQUENCE [LARGE SCALE GENOMIC DNA]</scope>
</reference>
<feature type="domain" description="Reverse transcriptase" evidence="1">
    <location>
        <begin position="1"/>
        <end position="212"/>
    </location>
</feature>
<dbReference type="Gene3D" id="3.30.70.270">
    <property type="match status" value="1"/>
</dbReference>
<dbReference type="InterPro" id="IPR043128">
    <property type="entry name" value="Rev_trsase/Diguanyl_cyclase"/>
</dbReference>
<evidence type="ECO:0000313" key="2">
    <source>
        <dbReference type="EMBL" id="CEG41909.1"/>
    </source>
</evidence>